<organism evidence="2 3">
    <name type="scientific">Candidatus Daviesbacteria bacterium RIFCSPLOWO2_02_FULL_36_8</name>
    <dbReference type="NCBI Taxonomy" id="1797793"/>
    <lineage>
        <taxon>Bacteria</taxon>
        <taxon>Candidatus Daviesiibacteriota</taxon>
    </lineage>
</organism>
<proteinExistence type="predicted"/>
<evidence type="ECO:0000313" key="3">
    <source>
        <dbReference type="Proteomes" id="UP000183317"/>
    </source>
</evidence>
<protein>
    <submittedName>
        <fullName evidence="2">Uncharacterized protein</fullName>
    </submittedName>
</protein>
<dbReference type="EMBL" id="MFDU01000048">
    <property type="protein sequence ID" value="OGE64076.1"/>
    <property type="molecule type" value="Genomic_DNA"/>
</dbReference>
<evidence type="ECO:0000313" key="2">
    <source>
        <dbReference type="EMBL" id="OGE64076.1"/>
    </source>
</evidence>
<comment type="caution">
    <text evidence="2">The sequence shown here is derived from an EMBL/GenBank/DDBJ whole genome shotgun (WGS) entry which is preliminary data.</text>
</comment>
<dbReference type="Proteomes" id="UP000183317">
    <property type="component" value="Unassembled WGS sequence"/>
</dbReference>
<accession>A0A1F5MFD6</accession>
<gene>
    <name evidence="2" type="ORF">A3J13_01090</name>
</gene>
<evidence type="ECO:0000256" key="1">
    <source>
        <dbReference type="SAM" id="MobiDB-lite"/>
    </source>
</evidence>
<reference evidence="2 3" key="1">
    <citation type="journal article" date="2016" name="Nat. Commun.">
        <title>Thousands of microbial genomes shed light on interconnected biogeochemical processes in an aquifer system.</title>
        <authorList>
            <person name="Anantharaman K."/>
            <person name="Brown C.T."/>
            <person name="Hug L.A."/>
            <person name="Sharon I."/>
            <person name="Castelle C.J."/>
            <person name="Probst A.J."/>
            <person name="Thomas B.C."/>
            <person name="Singh A."/>
            <person name="Wilkins M.J."/>
            <person name="Karaoz U."/>
            <person name="Brodie E.L."/>
            <person name="Williams K.H."/>
            <person name="Hubbard S.S."/>
            <person name="Banfield J.F."/>
        </authorList>
    </citation>
    <scope>NUCLEOTIDE SEQUENCE [LARGE SCALE GENOMIC DNA]</scope>
</reference>
<dbReference type="AlphaFoldDB" id="A0A1F5MFD6"/>
<feature type="region of interest" description="Disordered" evidence="1">
    <location>
        <begin position="247"/>
        <end position="271"/>
    </location>
</feature>
<sequence length="271" mass="30654">MAVGGAETKPEILVPDYYTNGFLNVFGYEAQYNAPHIVDLRSTQDQVLLAIGQDVQEWFKQDQAWEPEGLIQSHSRNTGSIDIVLTTTLNTPTVTERGRFGRPDITRLNIPATLAGLLSWERYKENSWQIIRGPRNIGPLRVFEDLEDSDFSAFVRGINIKPVNLYDPNSHSRKVEDLHRVRVSIGLADAPSRLTELHSIAKKQWEALGIQEEELMAKVEEIRAQMKAVREEGPKSMNQTFVALRAVEDKPWPGEPPKAEKPSIQIEVRDS</sequence>
<name>A0A1F5MFD6_9BACT</name>